<dbReference type="InterPro" id="IPR003362">
    <property type="entry name" value="Bact_transf"/>
</dbReference>
<feature type="domain" description="Bacterial sugar transferase" evidence="9">
    <location>
        <begin position="225"/>
        <end position="406"/>
    </location>
</feature>
<dbReference type="Proteomes" id="UP001138751">
    <property type="component" value="Unassembled WGS sequence"/>
</dbReference>
<evidence type="ECO:0000313" key="11">
    <source>
        <dbReference type="Proteomes" id="UP001138751"/>
    </source>
</evidence>
<gene>
    <name evidence="10" type="ORF">GXW76_03160</name>
</gene>
<keyword evidence="6 8" id="KW-0472">Membrane</keyword>
<evidence type="ECO:0000313" key="10">
    <source>
        <dbReference type="EMBL" id="MBR0670162.1"/>
    </source>
</evidence>
<feature type="transmembrane region" description="Helical" evidence="8">
    <location>
        <begin position="227"/>
        <end position="250"/>
    </location>
</feature>
<comment type="similarity">
    <text evidence="2">Belongs to the bacterial sugar transferase family.</text>
</comment>
<feature type="transmembrane region" description="Helical" evidence="8">
    <location>
        <begin position="92"/>
        <end position="111"/>
    </location>
</feature>
<dbReference type="EMBL" id="JAAEDM010000005">
    <property type="protein sequence ID" value="MBR0670162.1"/>
    <property type="molecule type" value="Genomic_DNA"/>
</dbReference>
<reference evidence="10" key="1">
    <citation type="submission" date="2020-01" db="EMBL/GenBank/DDBJ databases">
        <authorList>
            <person name="Rat A."/>
        </authorList>
    </citation>
    <scope>NUCLEOTIDE SEQUENCE</scope>
    <source>
        <strain evidence="10">LMG 31231</strain>
    </source>
</reference>
<comment type="caution">
    <text evidence="10">The sequence shown here is derived from an EMBL/GenBank/DDBJ whole genome shotgun (WGS) entry which is preliminary data.</text>
</comment>
<evidence type="ECO:0000256" key="3">
    <source>
        <dbReference type="ARBA" id="ARBA00022679"/>
    </source>
</evidence>
<accession>A0A9X9WSN3</accession>
<proteinExistence type="inferred from homology"/>
<comment type="subcellular location">
    <subcellularLocation>
        <location evidence="1">Membrane</location>
        <topology evidence="1">Multi-pass membrane protein</topology>
    </subcellularLocation>
</comment>
<evidence type="ECO:0000256" key="2">
    <source>
        <dbReference type="ARBA" id="ARBA00006464"/>
    </source>
</evidence>
<keyword evidence="11" id="KW-1185">Reference proteome</keyword>
<dbReference type="NCBIfam" id="TIGR03025">
    <property type="entry name" value="EPS_sugtrans"/>
    <property type="match status" value="1"/>
</dbReference>
<evidence type="ECO:0000256" key="8">
    <source>
        <dbReference type="SAM" id="Phobius"/>
    </source>
</evidence>
<sequence>MLKLPKAFFNHDCFEHDSIANVGARECIFATPAQNLRGRSDCFRPPRGLRAGRGGNTLKEGVMTRSFGTRVRDLLGSRPGRAMRALRRGPAAGCRMALPAMVILLAGVAFARHDLAGLEAALIAGLMLLSFAGGTAPGGAAFATARSTGRASGRAAFQEPFIVLTVDHGASTSTTYAEGASGLFGPEIRRASLRDDCLDPEDLPPDWLTTTRAARQYRLEQALHRTLDITASFSLLVLTLPLLLLVALAIKLDSPGPVLYRQERVGRRGRVFTILKFRSMTVDAEAGGPVWCRVQDPRVTRVGQFLRLTRIDEIPQALNILRGDMAFVGPRPERPGFVEQLSAMIPHYADRDFVRPGLTGWAQVRFRYGASVDDARNKLAFDLYYIENRSIWLDMRIVLATVRVVLFQSGAR</sequence>
<keyword evidence="3" id="KW-0808">Transferase</keyword>
<dbReference type="AlphaFoldDB" id="A0A9X9WSN3"/>
<name>A0A9X9WSN3_9PROT</name>
<dbReference type="PANTHER" id="PTHR30576">
    <property type="entry name" value="COLANIC BIOSYNTHESIS UDP-GLUCOSE LIPID CARRIER TRANSFERASE"/>
    <property type="match status" value="1"/>
</dbReference>
<dbReference type="GO" id="GO:0016020">
    <property type="term" value="C:membrane"/>
    <property type="evidence" value="ECO:0007669"/>
    <property type="project" value="UniProtKB-SubCell"/>
</dbReference>
<evidence type="ECO:0000256" key="4">
    <source>
        <dbReference type="ARBA" id="ARBA00022692"/>
    </source>
</evidence>
<feature type="transmembrane region" description="Helical" evidence="8">
    <location>
        <begin position="123"/>
        <end position="145"/>
    </location>
</feature>
<protein>
    <submittedName>
        <fullName evidence="10">Exopolysaccharide biosynthesis polyprenyl glycosylphosphotransferase</fullName>
    </submittedName>
</protein>
<dbReference type="PANTHER" id="PTHR30576:SF21">
    <property type="entry name" value="UDP-GLUCOSE:UNDECAPRENYL-PHOSPHATE GLUCOSE-1-PHOSPHATE TRANSFERASE"/>
    <property type="match status" value="1"/>
</dbReference>
<dbReference type="Pfam" id="PF02397">
    <property type="entry name" value="Bac_transf"/>
    <property type="match status" value="1"/>
</dbReference>
<keyword evidence="4 8" id="KW-0812">Transmembrane</keyword>
<organism evidence="10 11">
    <name type="scientific">Neoroseomonas soli</name>
    <dbReference type="NCBI Taxonomy" id="1081025"/>
    <lineage>
        <taxon>Bacteria</taxon>
        <taxon>Pseudomonadati</taxon>
        <taxon>Pseudomonadota</taxon>
        <taxon>Alphaproteobacteria</taxon>
        <taxon>Acetobacterales</taxon>
        <taxon>Acetobacteraceae</taxon>
        <taxon>Neoroseomonas</taxon>
    </lineage>
</organism>
<evidence type="ECO:0000256" key="1">
    <source>
        <dbReference type="ARBA" id="ARBA00004141"/>
    </source>
</evidence>
<reference evidence="10" key="2">
    <citation type="journal article" date="2021" name="Syst. Appl. Microbiol.">
        <title>Roseomonas hellenica sp. nov., isolated from roots of wild-growing Alkanna tinctoria.</title>
        <authorList>
            <person name="Rat A."/>
            <person name="Naranjo H.D."/>
            <person name="Lebbe L."/>
            <person name="Cnockaert M."/>
            <person name="Krigas N."/>
            <person name="Grigoriadou K."/>
            <person name="Maloupa E."/>
            <person name="Willems A."/>
        </authorList>
    </citation>
    <scope>NUCLEOTIDE SEQUENCE</scope>
    <source>
        <strain evidence="10">LMG 31231</strain>
    </source>
</reference>
<evidence type="ECO:0000259" key="9">
    <source>
        <dbReference type="Pfam" id="PF02397"/>
    </source>
</evidence>
<keyword evidence="5 8" id="KW-1133">Transmembrane helix</keyword>
<evidence type="ECO:0000256" key="7">
    <source>
        <dbReference type="ARBA" id="ARBA00023169"/>
    </source>
</evidence>
<evidence type="ECO:0000256" key="6">
    <source>
        <dbReference type="ARBA" id="ARBA00023136"/>
    </source>
</evidence>
<dbReference type="GO" id="GO:0000271">
    <property type="term" value="P:polysaccharide biosynthetic process"/>
    <property type="evidence" value="ECO:0007669"/>
    <property type="project" value="UniProtKB-KW"/>
</dbReference>
<dbReference type="GO" id="GO:0009242">
    <property type="term" value="P:colanic acid biosynthetic process"/>
    <property type="evidence" value="ECO:0007669"/>
    <property type="project" value="TreeGrafter"/>
</dbReference>
<dbReference type="InterPro" id="IPR017475">
    <property type="entry name" value="EPS_sugar_tfrase"/>
</dbReference>
<dbReference type="GO" id="GO:0089702">
    <property type="term" value="F:undecaprenyl-phosphate glucose phosphotransferase activity"/>
    <property type="evidence" value="ECO:0007669"/>
    <property type="project" value="TreeGrafter"/>
</dbReference>
<evidence type="ECO:0000256" key="5">
    <source>
        <dbReference type="ARBA" id="ARBA00022989"/>
    </source>
</evidence>
<keyword evidence="7" id="KW-0270">Exopolysaccharide synthesis</keyword>